<evidence type="ECO:0000313" key="2">
    <source>
        <dbReference type="EMBL" id="HJH49248.1"/>
    </source>
</evidence>
<gene>
    <name evidence="2" type="ORF">K8V39_03175</name>
</gene>
<dbReference type="RefSeq" id="WP_070088676.1">
    <property type="nucleotide sequence ID" value="NZ_CABMJS010000016.1"/>
</dbReference>
<dbReference type="Proteomes" id="UP000813420">
    <property type="component" value="Unassembled WGS sequence"/>
</dbReference>
<dbReference type="EMBL" id="DYXE01000032">
    <property type="protein sequence ID" value="HJH49248.1"/>
    <property type="molecule type" value="Genomic_DNA"/>
</dbReference>
<evidence type="ECO:0000259" key="1">
    <source>
        <dbReference type="PROSITE" id="PS51831"/>
    </source>
</evidence>
<dbReference type="InterPro" id="IPR006675">
    <property type="entry name" value="HDIG_dom"/>
</dbReference>
<dbReference type="Pfam" id="PF01966">
    <property type="entry name" value="HD"/>
    <property type="match status" value="1"/>
</dbReference>
<comment type="caution">
    <text evidence="2">The sequence shown here is derived from an EMBL/GenBank/DDBJ whole genome shotgun (WGS) entry which is preliminary data.</text>
</comment>
<dbReference type="OrthoDB" id="1669667at2"/>
<proteinExistence type="predicted"/>
<dbReference type="SUPFAM" id="SSF109604">
    <property type="entry name" value="HD-domain/PDEase-like"/>
    <property type="match status" value="1"/>
</dbReference>
<organism evidence="2 3">
    <name type="scientific">Merdimonas faecis</name>
    <dbReference type="NCBI Taxonomy" id="1653435"/>
    <lineage>
        <taxon>Bacteria</taxon>
        <taxon>Bacillati</taxon>
        <taxon>Bacillota</taxon>
        <taxon>Clostridia</taxon>
        <taxon>Lachnospirales</taxon>
        <taxon>Lachnospiraceae</taxon>
        <taxon>Merdimonas</taxon>
    </lineage>
</organism>
<dbReference type="NCBIfam" id="TIGR00277">
    <property type="entry name" value="HDIG"/>
    <property type="match status" value="1"/>
</dbReference>
<dbReference type="InterPro" id="IPR003607">
    <property type="entry name" value="HD/PDEase_dom"/>
</dbReference>
<protein>
    <submittedName>
        <fullName evidence="2">HD domain-containing protein</fullName>
    </submittedName>
</protein>
<accession>A0A9D3AIT7</accession>
<dbReference type="AlphaFoldDB" id="A0A9D3AIT7"/>
<reference evidence="2" key="1">
    <citation type="journal article" date="2021" name="PeerJ">
        <title>Extensive microbial diversity within the chicken gut microbiome revealed by metagenomics and culture.</title>
        <authorList>
            <person name="Gilroy R."/>
            <person name="Ravi A."/>
            <person name="Getino M."/>
            <person name="Pursley I."/>
            <person name="Horton D.L."/>
            <person name="Alikhan N.F."/>
            <person name="Baker D."/>
            <person name="Gharbi K."/>
            <person name="Hall N."/>
            <person name="Watson M."/>
            <person name="Adriaenssens E.M."/>
            <person name="Foster-Nyarko E."/>
            <person name="Jarju S."/>
            <person name="Secka A."/>
            <person name="Antonio M."/>
            <person name="Oren A."/>
            <person name="Chaudhuri R.R."/>
            <person name="La Ragione R."/>
            <person name="Hildebrand F."/>
            <person name="Pallen M.J."/>
        </authorList>
    </citation>
    <scope>NUCLEOTIDE SEQUENCE</scope>
    <source>
        <strain evidence="2">USAMLcec4-12693</strain>
    </source>
</reference>
<reference evidence="2" key="2">
    <citation type="submission" date="2021-09" db="EMBL/GenBank/DDBJ databases">
        <authorList>
            <person name="Gilroy R."/>
        </authorList>
    </citation>
    <scope>NUCLEOTIDE SEQUENCE</scope>
    <source>
        <strain evidence="2">USAMLcec4-12693</strain>
    </source>
</reference>
<feature type="domain" description="HD" evidence="1">
    <location>
        <begin position="39"/>
        <end position="146"/>
    </location>
</feature>
<sequence length="169" mass="19518">MEHDICRERLEAIRNHPLYQSSLRRLNDLERGRIFCRHGMEHLLDTARIAYIKSLERALPLSRDLIYAAALLHDIGKWEQYENGTPHELSSARIAEEILSGLPPHLRFSPEETETILTAIRGHRKLRETPELLEALLYESDKASRACFSCPASEACNWDTTKKNKEIDL</sequence>
<dbReference type="PROSITE" id="PS51831">
    <property type="entry name" value="HD"/>
    <property type="match status" value="1"/>
</dbReference>
<evidence type="ECO:0000313" key="3">
    <source>
        <dbReference type="Proteomes" id="UP000813420"/>
    </source>
</evidence>
<name>A0A9D3AIT7_9FIRM</name>
<dbReference type="InterPro" id="IPR006674">
    <property type="entry name" value="HD_domain"/>
</dbReference>
<dbReference type="SMART" id="SM00471">
    <property type="entry name" value="HDc"/>
    <property type="match status" value="1"/>
</dbReference>
<dbReference type="Gene3D" id="1.10.3210.10">
    <property type="entry name" value="Hypothetical protein af1432"/>
    <property type="match status" value="1"/>
</dbReference>